<reference evidence="2 3" key="1">
    <citation type="submission" date="2016-10" db="EMBL/GenBank/DDBJ databases">
        <authorList>
            <person name="de Groot N.N."/>
        </authorList>
    </citation>
    <scope>NUCLEOTIDE SEQUENCE [LARGE SCALE GENOMIC DNA]</scope>
    <source>
        <strain evidence="2 3">CPCC 202808</strain>
    </source>
</reference>
<organism evidence="2 3">
    <name type="scientific">Actinopolymorpha cephalotaxi</name>
    <dbReference type="NCBI Taxonomy" id="504797"/>
    <lineage>
        <taxon>Bacteria</taxon>
        <taxon>Bacillati</taxon>
        <taxon>Actinomycetota</taxon>
        <taxon>Actinomycetes</taxon>
        <taxon>Propionibacteriales</taxon>
        <taxon>Actinopolymorphaceae</taxon>
        <taxon>Actinopolymorpha</taxon>
    </lineage>
</organism>
<gene>
    <name evidence="2" type="ORF">SAMN05421678_12223</name>
</gene>
<accession>A0A1I3B553</accession>
<evidence type="ECO:0000313" key="3">
    <source>
        <dbReference type="Proteomes" id="UP000199052"/>
    </source>
</evidence>
<sequence>MKRWLPATLAIAVVALGFSTPAANAQTLDTDDGVPVAVETPVAAHPQFSYDCDLEADPPEFTVRGTRITGYVRSGCDYPLPAGQITDAYIEHHVGNAEWKTLPGAHGQSKKIARAVLVDANFPCSADDPVRRTVRTVGTLRAWKFGHLPESKRVVSGVVTLTC</sequence>
<feature type="signal peptide" evidence="1">
    <location>
        <begin position="1"/>
        <end position="25"/>
    </location>
</feature>
<protein>
    <recommendedName>
        <fullName evidence="4">Secreted protein</fullName>
    </recommendedName>
</protein>
<name>A0A1I3B553_9ACTN</name>
<dbReference type="EMBL" id="FOOI01000022">
    <property type="protein sequence ID" value="SFH57079.1"/>
    <property type="molecule type" value="Genomic_DNA"/>
</dbReference>
<dbReference type="Proteomes" id="UP000199052">
    <property type="component" value="Unassembled WGS sequence"/>
</dbReference>
<evidence type="ECO:0008006" key="4">
    <source>
        <dbReference type="Google" id="ProtNLM"/>
    </source>
</evidence>
<proteinExistence type="predicted"/>
<evidence type="ECO:0000256" key="1">
    <source>
        <dbReference type="SAM" id="SignalP"/>
    </source>
</evidence>
<keyword evidence="1" id="KW-0732">Signal</keyword>
<dbReference type="STRING" id="504797.SAMN05421678_12223"/>
<dbReference type="AlphaFoldDB" id="A0A1I3B553"/>
<evidence type="ECO:0000313" key="2">
    <source>
        <dbReference type="EMBL" id="SFH57079.1"/>
    </source>
</evidence>
<feature type="chain" id="PRO_5038807766" description="Secreted protein" evidence="1">
    <location>
        <begin position="26"/>
        <end position="163"/>
    </location>
</feature>